<gene>
    <name evidence="2" type="ORF">MPH_06142</name>
</gene>
<dbReference type="HOGENOM" id="CLU_1686965_0_0_1"/>
<proteinExistence type="predicted"/>
<reference evidence="2 3" key="1">
    <citation type="journal article" date="2012" name="BMC Genomics">
        <title>Tools to kill: Genome of one of the most destructive plant pathogenic fungi Macrophomina phaseolina.</title>
        <authorList>
            <person name="Islam M.S."/>
            <person name="Haque M.S."/>
            <person name="Islam M.M."/>
            <person name="Emdad E.M."/>
            <person name="Halim A."/>
            <person name="Hossen Q.M.M."/>
            <person name="Hossain M.Z."/>
            <person name="Ahmed B."/>
            <person name="Rahim S."/>
            <person name="Rahman M.S."/>
            <person name="Alam M.M."/>
            <person name="Hou S."/>
            <person name="Wan X."/>
            <person name="Saito J.A."/>
            <person name="Alam M."/>
        </authorList>
    </citation>
    <scope>NUCLEOTIDE SEQUENCE [LARGE SCALE GENOMIC DNA]</scope>
    <source>
        <strain evidence="2 3">MS6</strain>
    </source>
</reference>
<dbReference type="Proteomes" id="UP000007129">
    <property type="component" value="Unassembled WGS sequence"/>
</dbReference>
<dbReference type="AlphaFoldDB" id="K2RPL3"/>
<evidence type="ECO:0000313" key="3">
    <source>
        <dbReference type="Proteomes" id="UP000007129"/>
    </source>
</evidence>
<evidence type="ECO:0000256" key="1">
    <source>
        <dbReference type="SAM" id="MobiDB-lite"/>
    </source>
</evidence>
<evidence type="ECO:0000313" key="2">
    <source>
        <dbReference type="EMBL" id="EKG16688.1"/>
    </source>
</evidence>
<feature type="compositionally biased region" description="Basic residues" evidence="1">
    <location>
        <begin position="127"/>
        <end position="137"/>
    </location>
</feature>
<dbReference type="EMBL" id="AHHD01000265">
    <property type="protein sequence ID" value="EKG16688.1"/>
    <property type="molecule type" value="Genomic_DNA"/>
</dbReference>
<organism evidence="2 3">
    <name type="scientific">Macrophomina phaseolina (strain MS6)</name>
    <name type="common">Charcoal rot fungus</name>
    <dbReference type="NCBI Taxonomy" id="1126212"/>
    <lineage>
        <taxon>Eukaryota</taxon>
        <taxon>Fungi</taxon>
        <taxon>Dikarya</taxon>
        <taxon>Ascomycota</taxon>
        <taxon>Pezizomycotina</taxon>
        <taxon>Dothideomycetes</taxon>
        <taxon>Dothideomycetes incertae sedis</taxon>
        <taxon>Botryosphaeriales</taxon>
        <taxon>Botryosphaeriaceae</taxon>
        <taxon>Macrophomina</taxon>
    </lineage>
</organism>
<comment type="caution">
    <text evidence="2">The sequence shown here is derived from an EMBL/GenBank/DDBJ whole genome shotgun (WGS) entry which is preliminary data.</text>
</comment>
<accession>K2RPL3</accession>
<name>K2RPL3_MACPH</name>
<sequence length="156" mass="18171">MIWCKTIPKTKNMKRKRAAAGSYFGMLGENGSCARPDSTAVSKDGACLYFFPGLDEPLRSNADRYYLFLRTISQPQPNLPSENLKEVVRKKKARRELSCVSRTKRHRKWREKLIVIVQHIKFSSRQVPHRKKKKKKQNNPNQSLHKPAPPYFLIHP</sequence>
<protein>
    <submittedName>
        <fullName evidence="2">Uncharacterized protein</fullName>
    </submittedName>
</protein>
<feature type="region of interest" description="Disordered" evidence="1">
    <location>
        <begin position="124"/>
        <end position="156"/>
    </location>
</feature>
<dbReference type="VEuPathDB" id="FungiDB:MPH_06142"/>
<dbReference type="InParanoid" id="K2RPL3"/>